<feature type="coiled-coil region" evidence="1">
    <location>
        <begin position="864"/>
        <end position="1002"/>
    </location>
</feature>
<dbReference type="FunCoup" id="T1HCY3">
    <property type="interactions" value="18"/>
</dbReference>
<accession>T1HCY3</accession>
<sequence>MPFIDKDKERKQNEENTLLDFRVHGKQLTLHTRPSPSSSRSSSRIDTAFRPMSATPSLYLEESHRKTPPWTRPQSADYLSREGSQRRKLAAKFDRCNERRGMKNRKSSGSVSNLLDSSFDDESEISITPSPVPSLTDVLRSHNKLQPGLAAKPPLPPGIQDSSLEESKKNHKSMDDIINIKFQRWFPESIQNNHCLSASSLESRKLLKENLLDQGAGISRSIPSGETDFVSLSNLPEAQVNNLSSYATNYHFDAFENTQFDSSLKKSSRSQTMETIVETEDTAPTTPEKNNDTDVNVSRVKGGEGAEIILTSNLGSTLNKYLKLNETEDNKNKKKKVTINDNARSESSSSGIATMIEECENTSKIMSRLMSEPEDIGPEHSEAISKIMEDENAACILKYIGNGVENKTVEQSNDTSKFQLPKNGESEGLNNADILSWIGSSNNNELNADKGVGSTYNDIINMLKVLEKEEVDSVKLEALSAGRSGNNSACSHVTPVGTRDILTYLDELDKGDPRDEFQPQQESKASNEECKKSTDINLISRTNSGRLGQLMSLDSAELARRVMAVTLELEERETILDKTKERMRELQNKLSKNKTDSDAIVRRHQQFIDQLLTEKRLLGEQCASIVKEMENKHNKTLQTVEERHAVELKKLQEKMLAAEKVRREKWLDEKTKKIKEQTVRGLEPELERLTRTHQDELAEMRRAHERELAEMDASCSRRIAASREQALRDREQAVVDEREAARNKLEHEMSELERSYQDQRRRLMLEVREEKERLTREAESNLAQKAKQLEEKWQEAHNQLQETLTEMQNKHQMELKQMRESAEEERQSWLSHQSAALTEKERQIREQCKKERDRHIENVIKKLDQDAQEKQKILQTKLTRLKEQHEFEIKEAETAETELRRKLKESRAENQHYEETTGKLKTQITQLEFQLATTKQQLDHCEREANERGAQARNEVSAQVASLQRELNEERLRREEALSSLQAEKERELQQVYNRVKEAIAKKDETLRLVQKQRDAALEQCCQLENMLEQQRKEYAHRKSS</sequence>
<feature type="compositionally biased region" description="Low complexity" evidence="2">
    <location>
        <begin position="33"/>
        <end position="44"/>
    </location>
</feature>
<organism evidence="3 4">
    <name type="scientific">Rhodnius prolixus</name>
    <name type="common">Triatomid bug</name>
    <dbReference type="NCBI Taxonomy" id="13249"/>
    <lineage>
        <taxon>Eukaryota</taxon>
        <taxon>Metazoa</taxon>
        <taxon>Ecdysozoa</taxon>
        <taxon>Arthropoda</taxon>
        <taxon>Hexapoda</taxon>
        <taxon>Insecta</taxon>
        <taxon>Pterygota</taxon>
        <taxon>Neoptera</taxon>
        <taxon>Paraneoptera</taxon>
        <taxon>Hemiptera</taxon>
        <taxon>Heteroptera</taxon>
        <taxon>Panheteroptera</taxon>
        <taxon>Cimicomorpha</taxon>
        <taxon>Reduviidae</taxon>
        <taxon>Triatominae</taxon>
        <taxon>Rhodnius</taxon>
    </lineage>
</organism>
<dbReference type="HOGENOM" id="CLU_311736_0_0_1"/>
<dbReference type="AlphaFoldDB" id="T1HCY3"/>
<feature type="region of interest" description="Disordered" evidence="2">
    <location>
        <begin position="330"/>
        <end position="349"/>
    </location>
</feature>
<keyword evidence="4" id="KW-1185">Reference proteome</keyword>
<feature type="compositionally biased region" description="Polar residues" evidence="2">
    <location>
        <begin position="282"/>
        <end position="296"/>
    </location>
</feature>
<feature type="region of interest" description="Disordered" evidence="2">
    <location>
        <begin position="279"/>
        <end position="298"/>
    </location>
</feature>
<dbReference type="PANTHER" id="PTHR31540">
    <property type="entry name" value="CENTROSOMAL PROTEIN OF 131 KDA"/>
    <property type="match status" value="1"/>
</dbReference>
<dbReference type="GO" id="GO:0034451">
    <property type="term" value="C:centriolar satellite"/>
    <property type="evidence" value="ECO:0007669"/>
    <property type="project" value="TreeGrafter"/>
</dbReference>
<feature type="compositionally biased region" description="Basic and acidic residues" evidence="2">
    <location>
        <begin position="79"/>
        <end position="101"/>
    </location>
</feature>
<evidence type="ECO:0000256" key="1">
    <source>
        <dbReference type="SAM" id="Coils"/>
    </source>
</evidence>
<feature type="region of interest" description="Disordered" evidence="2">
    <location>
        <begin position="146"/>
        <end position="167"/>
    </location>
</feature>
<dbReference type="STRING" id="13249.T1HCY3"/>
<evidence type="ECO:0000256" key="2">
    <source>
        <dbReference type="SAM" id="MobiDB-lite"/>
    </source>
</evidence>
<dbReference type="InParanoid" id="T1HCY3"/>
<protein>
    <submittedName>
        <fullName evidence="3">5-azacytidine-induced protein 1</fullName>
    </submittedName>
</protein>
<feature type="compositionally biased region" description="Basic and acidic residues" evidence="2">
    <location>
        <begin position="1"/>
        <end position="14"/>
    </location>
</feature>
<feature type="region of interest" description="Disordered" evidence="2">
    <location>
        <begin position="1"/>
        <end position="115"/>
    </location>
</feature>
<dbReference type="EnsemblMetazoa" id="RPRC001898-RA">
    <property type="protein sequence ID" value="RPRC001898-PA"/>
    <property type="gene ID" value="RPRC001898"/>
</dbReference>
<dbReference type="Proteomes" id="UP000015103">
    <property type="component" value="Unassembled WGS sequence"/>
</dbReference>
<evidence type="ECO:0000313" key="3">
    <source>
        <dbReference type="EnsemblMetazoa" id="RPRC001898-PA"/>
    </source>
</evidence>
<proteinExistence type="predicted"/>
<dbReference type="EMBL" id="ACPB03000491">
    <property type="status" value="NOT_ANNOTATED_CDS"/>
    <property type="molecule type" value="Genomic_DNA"/>
</dbReference>
<reference evidence="3" key="1">
    <citation type="submission" date="2015-05" db="UniProtKB">
        <authorList>
            <consortium name="EnsemblMetazoa"/>
        </authorList>
    </citation>
    <scope>IDENTIFICATION</scope>
</reference>
<dbReference type="GeneID" id="141453158"/>
<dbReference type="PANTHER" id="PTHR31540:SF1">
    <property type="entry name" value="CENTROSOMAL PROTEIN OF 131 KDA"/>
    <property type="match status" value="1"/>
</dbReference>
<dbReference type="GO" id="GO:0035735">
    <property type="term" value="P:intraciliary transport involved in cilium assembly"/>
    <property type="evidence" value="ECO:0007669"/>
    <property type="project" value="InterPro"/>
</dbReference>
<name>T1HCY3_RHOPR</name>
<feature type="region of interest" description="Disordered" evidence="2">
    <location>
        <begin position="509"/>
        <end position="531"/>
    </location>
</feature>
<keyword evidence="1" id="KW-0175">Coiled coil</keyword>
<dbReference type="RefSeq" id="XP_073982082.1">
    <property type="nucleotide sequence ID" value="XM_074125981.1"/>
</dbReference>
<dbReference type="GO" id="GO:0005929">
    <property type="term" value="C:cilium"/>
    <property type="evidence" value="ECO:0007669"/>
    <property type="project" value="GOC"/>
</dbReference>
<dbReference type="VEuPathDB" id="VectorBase:RPRC001898"/>
<evidence type="ECO:0000313" key="4">
    <source>
        <dbReference type="Proteomes" id="UP000015103"/>
    </source>
</evidence>
<dbReference type="InterPro" id="IPR030465">
    <property type="entry name" value="CEP131"/>
</dbReference>
<feature type="coiled-coil region" evidence="1">
    <location>
        <begin position="569"/>
        <end position="596"/>
    </location>
</feature>
<dbReference type="eggNOG" id="ENOG502QT0Q">
    <property type="taxonomic scope" value="Eukaryota"/>
</dbReference>
<dbReference type="RefSeq" id="XP_073982083.1">
    <property type="nucleotide sequence ID" value="XM_074125982.1"/>
</dbReference>
<dbReference type="GO" id="GO:0010824">
    <property type="term" value="P:regulation of centrosome duplication"/>
    <property type="evidence" value="ECO:0007669"/>
    <property type="project" value="TreeGrafter"/>
</dbReference>
<feature type="coiled-coil region" evidence="1">
    <location>
        <begin position="686"/>
        <end position="828"/>
    </location>
</feature>